<evidence type="ECO:0000313" key="1">
    <source>
        <dbReference type="EMBL" id="CAG8465307.1"/>
    </source>
</evidence>
<comment type="caution">
    <text evidence="1">The sequence shown here is derived from an EMBL/GenBank/DDBJ whole genome shotgun (WGS) entry which is preliminary data.</text>
</comment>
<evidence type="ECO:0000313" key="2">
    <source>
        <dbReference type="Proteomes" id="UP000789525"/>
    </source>
</evidence>
<sequence>MENSEMSTYVNLSFGGEIDEHMVMSGEMDMPMAHYINEAERHDGQSLGGLGDDNAIENGNGFAVEAYIQFDDFVHASDTMSDGQQMLWNIGTTSDNQMAAEGWDPSSLAIHDSVQTAQENNPQTVLMNPDAATQFLIDPALSSPPTTTESKKSQRPSLLQKPTQLNGSNKTAPPIIKPGAMNNRLLTATGQNPAINKLPSPQLRKIPVPPRKTSSGNSNDSTAKVRNLCMEKFHNLFTKKYMELEKKAELPDSQEGPEQLAHRLAKRIEESIYDNFASKTERDGLGQSYKSKFRNLLTSLGHPKNEDLLMQVVKGDIPPVRLVMMSAEDLANPEQKSLMVKVRRESMQQSVLKAEDINGPRIKKTHKGEFIIVEVGRDSPKHDAPDTNSTVTSTHPTFNTPNVRPKINVEDLIPKRRTSATDGTNSANSENSSKDDLFYRSVDETSTSTNSFSQITPQNDDSWNNTKGGGNDVVMNNAEVTGSPVAMSVGSSVNSPPLSPQAKSIISPTMSPSNTPTEEPPSNPVIKLPPIWKGRLLYDGVARFSGHATLVAAKKRDRERNWEEFLAASIRCNGHVSRVEQADTYLIDCWCSPSKDVAFIKFEANEDEANDKEQFDLIFNYLRYSPKDRVVRYGRVANAYSTVREMYLIPLEPEDKVPDVITFLDHDEIFMTKNNEKRESKLLLGAIVIIDVVSSKSKRPRDLTQNISRPMKKEKLESSTVATTVPTTIATTAVTNQSNIRNSPLVGNAVVQSPIVAPQNIASTIIAPPVNSPPNQQAPTNLPAVTTAQNGILPGLLQTLLAQSNSTVPNQTAPPTVPFPHPPPQFNGPPAQPGLPQLPPQAQMPPGFPLQYEQFYQHLPPPNFPQQGPPPQQPPVGPPQAPPPQPQTLPPYGPPPNNEYVHFQPPPSDNRRPPGTQDFRPKWGPPPENRPPWDQAQWEQEDRRNWNQNDSRPPREREYRRGPSPPHSDYRDRKHRGHSHNRDLRGRRGNNSPRGGRNINVTAGQSNDRDWNDHDRNDWGERDRDDRDDGRYERNNREHHYNETTDRMNDRGGKSRRGGGGGRFRGTRA</sequence>
<proteinExistence type="predicted"/>
<protein>
    <submittedName>
        <fullName evidence="1">4119_t:CDS:1</fullName>
    </submittedName>
</protein>
<organism evidence="1 2">
    <name type="scientific">Acaulospora colombiana</name>
    <dbReference type="NCBI Taxonomy" id="27376"/>
    <lineage>
        <taxon>Eukaryota</taxon>
        <taxon>Fungi</taxon>
        <taxon>Fungi incertae sedis</taxon>
        <taxon>Mucoromycota</taxon>
        <taxon>Glomeromycotina</taxon>
        <taxon>Glomeromycetes</taxon>
        <taxon>Diversisporales</taxon>
        <taxon>Acaulosporaceae</taxon>
        <taxon>Acaulospora</taxon>
    </lineage>
</organism>
<dbReference type="EMBL" id="CAJVPT010001570">
    <property type="protein sequence ID" value="CAG8465307.1"/>
    <property type="molecule type" value="Genomic_DNA"/>
</dbReference>
<accession>A0ACA9KCV5</accession>
<name>A0ACA9KCV5_9GLOM</name>
<dbReference type="Proteomes" id="UP000789525">
    <property type="component" value="Unassembled WGS sequence"/>
</dbReference>
<gene>
    <name evidence="1" type="ORF">ACOLOM_LOCUS1349</name>
</gene>
<reference evidence="1" key="1">
    <citation type="submission" date="2021-06" db="EMBL/GenBank/DDBJ databases">
        <authorList>
            <person name="Kallberg Y."/>
            <person name="Tangrot J."/>
            <person name="Rosling A."/>
        </authorList>
    </citation>
    <scope>NUCLEOTIDE SEQUENCE</scope>
    <source>
        <strain evidence="1">CL356</strain>
    </source>
</reference>
<keyword evidence="2" id="KW-1185">Reference proteome</keyword>